<evidence type="ECO:0000313" key="2">
    <source>
        <dbReference type="EMBL" id="HIU13192.1"/>
    </source>
</evidence>
<dbReference type="SMART" id="SM00481">
    <property type="entry name" value="POLIIIAc"/>
    <property type="match status" value="1"/>
</dbReference>
<proteinExistence type="predicted"/>
<dbReference type="GO" id="GO:0035312">
    <property type="term" value="F:5'-3' DNA exonuclease activity"/>
    <property type="evidence" value="ECO:0007669"/>
    <property type="project" value="TreeGrafter"/>
</dbReference>
<dbReference type="Gene3D" id="1.10.150.650">
    <property type="match status" value="1"/>
</dbReference>
<dbReference type="SUPFAM" id="SSF89550">
    <property type="entry name" value="PHP domain-like"/>
    <property type="match status" value="1"/>
</dbReference>
<feature type="domain" description="Polymerase/histidinol phosphatase N-terminal" evidence="1">
    <location>
        <begin position="5"/>
        <end position="70"/>
    </location>
</feature>
<comment type="caution">
    <text evidence="2">The sequence shown here is derived from an EMBL/GenBank/DDBJ whole genome shotgun (WGS) entry which is preliminary data.</text>
</comment>
<accession>A0A9D1HNU6</accession>
<gene>
    <name evidence="2" type="ORF">IAD15_03895</name>
</gene>
<name>A0A9D1HNU6_9FIRM</name>
<dbReference type="PANTHER" id="PTHR42924">
    <property type="entry name" value="EXONUCLEASE"/>
    <property type="match status" value="1"/>
</dbReference>
<dbReference type="GO" id="GO:0004534">
    <property type="term" value="F:5'-3' RNA exonuclease activity"/>
    <property type="evidence" value="ECO:0007669"/>
    <property type="project" value="TreeGrafter"/>
</dbReference>
<dbReference type="EMBL" id="DVMJ01000030">
    <property type="protein sequence ID" value="HIU13192.1"/>
    <property type="molecule type" value="Genomic_DNA"/>
</dbReference>
<dbReference type="Pfam" id="PF02811">
    <property type="entry name" value="PHP"/>
    <property type="match status" value="1"/>
</dbReference>
<protein>
    <submittedName>
        <fullName evidence="2">PHP domain-containing protein</fullName>
    </submittedName>
</protein>
<dbReference type="InterPro" id="IPR016195">
    <property type="entry name" value="Pol/histidinol_Pase-like"/>
</dbReference>
<reference evidence="2" key="1">
    <citation type="submission" date="2020-10" db="EMBL/GenBank/DDBJ databases">
        <authorList>
            <person name="Gilroy R."/>
        </authorList>
    </citation>
    <scope>NUCLEOTIDE SEQUENCE</scope>
    <source>
        <strain evidence="2">CHK195-11698</strain>
    </source>
</reference>
<dbReference type="AlphaFoldDB" id="A0A9D1HNU6"/>
<evidence type="ECO:0000259" key="1">
    <source>
        <dbReference type="SMART" id="SM00481"/>
    </source>
</evidence>
<dbReference type="CDD" id="cd07438">
    <property type="entry name" value="PHP_HisPPase_AMP"/>
    <property type="match status" value="1"/>
</dbReference>
<dbReference type="InterPro" id="IPR003141">
    <property type="entry name" value="Pol/His_phosphatase_N"/>
</dbReference>
<dbReference type="PANTHER" id="PTHR42924:SF3">
    <property type="entry name" value="POLYMERASE_HISTIDINOL PHOSPHATASE N-TERMINAL DOMAIN-CONTAINING PROTEIN"/>
    <property type="match status" value="1"/>
</dbReference>
<dbReference type="InterPro" id="IPR052018">
    <property type="entry name" value="PHP_domain"/>
</dbReference>
<reference evidence="2" key="2">
    <citation type="journal article" date="2021" name="PeerJ">
        <title>Extensive microbial diversity within the chicken gut microbiome revealed by metagenomics and culture.</title>
        <authorList>
            <person name="Gilroy R."/>
            <person name="Ravi A."/>
            <person name="Getino M."/>
            <person name="Pursley I."/>
            <person name="Horton D.L."/>
            <person name="Alikhan N.F."/>
            <person name="Baker D."/>
            <person name="Gharbi K."/>
            <person name="Hall N."/>
            <person name="Watson M."/>
            <person name="Adriaenssens E.M."/>
            <person name="Foster-Nyarko E."/>
            <person name="Jarju S."/>
            <person name="Secka A."/>
            <person name="Antonio M."/>
            <person name="Oren A."/>
            <person name="Chaudhuri R.R."/>
            <person name="La Ragione R."/>
            <person name="Hildebrand F."/>
            <person name="Pallen M.J."/>
        </authorList>
    </citation>
    <scope>NUCLEOTIDE SEQUENCE</scope>
    <source>
        <strain evidence="2">CHK195-11698</strain>
    </source>
</reference>
<dbReference type="Proteomes" id="UP000824175">
    <property type="component" value="Unassembled WGS sequence"/>
</dbReference>
<sequence length="284" mass="32627">MEYPVDLHIHSYYSDGVDSLETILEKASHRGLQAIAITDHDVFCQIDQYPALSERYHIDIIPGLEVSCVDASNGRKVHILAYGLTKDRAPHLKPLLDQFLDHAQAMRQQMIEDINQRLGPVLSYAAIKEEFPHSILYKQQIAIHLSRYLETPYQEVYQRYFRGPGSLDERYPVRFNDVYTVIQAILADGGIPVLAHPRTYRSMERIETYIHWGLKGIECSHPSYRPGDLQIVLPYIEKYHLLKTGGSDYHGALSLSNQRQLAKFGVEIPDYLHLKEELSHDVSD</sequence>
<dbReference type="InterPro" id="IPR004013">
    <property type="entry name" value="PHP_dom"/>
</dbReference>
<evidence type="ECO:0000313" key="3">
    <source>
        <dbReference type="Proteomes" id="UP000824175"/>
    </source>
</evidence>
<organism evidence="2 3">
    <name type="scientific">Candidatus Fimiplasma intestinipullorum</name>
    <dbReference type="NCBI Taxonomy" id="2840825"/>
    <lineage>
        <taxon>Bacteria</taxon>
        <taxon>Bacillati</taxon>
        <taxon>Bacillota</taxon>
        <taxon>Clostridia</taxon>
        <taxon>Eubacteriales</taxon>
        <taxon>Candidatus Fimiplasma</taxon>
    </lineage>
</organism>
<dbReference type="Gene3D" id="3.20.20.140">
    <property type="entry name" value="Metal-dependent hydrolases"/>
    <property type="match status" value="1"/>
</dbReference>